<evidence type="ECO:0000313" key="8">
    <source>
        <dbReference type="Proteomes" id="UP000007494"/>
    </source>
</evidence>
<dbReference type="PANTHER" id="PTHR46545">
    <property type="entry name" value="LEUCINE-RICH REPEAT-CONTAINING PROTEIN 51"/>
    <property type="match status" value="1"/>
</dbReference>
<keyword evidence="8" id="KW-1185">Reference proteome</keyword>
<feature type="compositionally biased region" description="Pro residues" evidence="6">
    <location>
        <begin position="63"/>
        <end position="74"/>
    </location>
</feature>
<evidence type="ECO:0000256" key="1">
    <source>
        <dbReference type="ARBA" id="ARBA00004496"/>
    </source>
</evidence>
<dbReference type="eggNOG" id="KOG1644">
    <property type="taxonomic scope" value="Eukaryota"/>
</dbReference>
<dbReference type="EMBL" id="FR823393">
    <property type="protein sequence ID" value="CBZ56183.1"/>
    <property type="molecule type" value="Genomic_DNA"/>
</dbReference>
<dbReference type="InterPro" id="IPR032675">
    <property type="entry name" value="LRR_dom_sf"/>
</dbReference>
<evidence type="ECO:0000256" key="2">
    <source>
        <dbReference type="ARBA" id="ARBA00014223"/>
    </source>
</evidence>
<accession>F0VR36</accession>
<dbReference type="PROSITE" id="PS51450">
    <property type="entry name" value="LRR"/>
    <property type="match status" value="2"/>
</dbReference>
<reference evidence="8" key="1">
    <citation type="journal article" date="2012" name="PLoS Pathog.">
        <title>Comparative genomics of the apicomplexan parasites Toxoplasma gondii and Neospora caninum: Coccidia differing in host range and transmission strategy.</title>
        <authorList>
            <person name="Reid A.J."/>
            <person name="Vermont S.J."/>
            <person name="Cotton J.A."/>
            <person name="Harris D."/>
            <person name="Hill-Cawthorne G.A."/>
            <person name="Konen-Waisman S."/>
            <person name="Latham S.M."/>
            <person name="Mourier T."/>
            <person name="Norton R."/>
            <person name="Quail M.A."/>
            <person name="Sanders M."/>
            <person name="Shanmugam D."/>
            <person name="Sohal A."/>
            <person name="Wasmuth J.D."/>
            <person name="Brunk B."/>
            <person name="Grigg M.E."/>
            <person name="Howard J.C."/>
            <person name="Parkinson J."/>
            <person name="Roos D.S."/>
            <person name="Trees A.J."/>
            <person name="Berriman M."/>
            <person name="Pain A."/>
            <person name="Wastling J.M."/>
        </authorList>
    </citation>
    <scope>NUCLEOTIDE SEQUENCE [LARGE SCALE GENOMIC DNA]</scope>
    <source>
        <strain evidence="8">Liverpool</strain>
    </source>
</reference>
<keyword evidence="4" id="KW-0433">Leucine-rich repeat</keyword>
<dbReference type="InParanoid" id="F0VR36"/>
<dbReference type="SUPFAM" id="SSF52058">
    <property type="entry name" value="L domain-like"/>
    <property type="match status" value="1"/>
</dbReference>
<dbReference type="OrthoDB" id="676979at2759"/>
<dbReference type="InterPro" id="IPR001611">
    <property type="entry name" value="Leu-rich_rpt"/>
</dbReference>
<name>F0VR36_NEOCL</name>
<dbReference type="PANTHER" id="PTHR46545:SF1">
    <property type="entry name" value="LEUCINE-RICH REPEAT-CONTAINING PROTEIN 51"/>
    <property type="match status" value="1"/>
</dbReference>
<keyword evidence="3" id="KW-0963">Cytoplasm</keyword>
<dbReference type="OMA" id="PSLCRIM"/>
<dbReference type="Pfam" id="PF14580">
    <property type="entry name" value="LRR_9"/>
    <property type="match status" value="1"/>
</dbReference>
<dbReference type="RefSeq" id="XP_003886209.1">
    <property type="nucleotide sequence ID" value="XM_003886160.1"/>
</dbReference>
<evidence type="ECO:0000256" key="4">
    <source>
        <dbReference type="ARBA" id="ARBA00022614"/>
    </source>
</evidence>
<evidence type="ECO:0000313" key="7">
    <source>
        <dbReference type="EMBL" id="CBZ56183.1"/>
    </source>
</evidence>
<organism evidence="7 8">
    <name type="scientific">Neospora caninum (strain Liverpool)</name>
    <dbReference type="NCBI Taxonomy" id="572307"/>
    <lineage>
        <taxon>Eukaryota</taxon>
        <taxon>Sar</taxon>
        <taxon>Alveolata</taxon>
        <taxon>Apicomplexa</taxon>
        <taxon>Conoidasida</taxon>
        <taxon>Coccidia</taxon>
        <taxon>Eucoccidiorida</taxon>
        <taxon>Eimeriorina</taxon>
        <taxon>Sarcocystidae</taxon>
        <taxon>Neospora</taxon>
    </lineage>
</organism>
<comment type="subcellular location">
    <subcellularLocation>
        <location evidence="1">Cytoplasm</location>
    </subcellularLocation>
</comment>
<sequence length="353" mass="39010">MQSPAATDGRRSPHRHDYIVPTAPLDLSFRNYKSPLDISPEHTAIANQRNSLCRSPKAAARPSTPPSTSPPQPTRPTFMIALAHNNGIWPSSALNGVPENSSPKKHESQYRVTFSEAALNRSGQTPTATPSKSPAFASHSFFMGETLEPQTPQQTLASGCSSPNLAGFRSSVCLSRHSSTVSLCTQPRNGFEGTVIDLHTPEKIHVKLTVTAVRLCNNQLSSLEELIPSLCRIMPYPEKNLQWLDLAFNQLKVIDPVVQQLSNLRTLYLHCNLIASYASLLPLKGIRKLRTLTLMGNPLERDDYPDYRIAVIATLPDLKSLDHTVISGDEIAAAEQFRHDQEIKRRGRHEKGT</sequence>
<evidence type="ECO:0000256" key="3">
    <source>
        <dbReference type="ARBA" id="ARBA00022490"/>
    </source>
</evidence>
<protein>
    <recommendedName>
        <fullName evidence="2">Leucine-rich repeat-containing protein 51</fullName>
    </recommendedName>
</protein>
<keyword evidence="5" id="KW-0677">Repeat</keyword>
<proteinExistence type="predicted"/>
<dbReference type="GO" id="GO:0005737">
    <property type="term" value="C:cytoplasm"/>
    <property type="evidence" value="ECO:0007669"/>
    <property type="project" value="UniProtKB-SubCell"/>
</dbReference>
<dbReference type="VEuPathDB" id="ToxoDB:NCLIV_066090"/>
<dbReference type="Proteomes" id="UP000007494">
    <property type="component" value="Chromosome XII"/>
</dbReference>
<gene>
    <name evidence="7" type="ORF">NCLIV_066090</name>
</gene>
<dbReference type="Gene3D" id="3.80.10.10">
    <property type="entry name" value="Ribonuclease Inhibitor"/>
    <property type="match status" value="1"/>
</dbReference>
<evidence type="ECO:0000256" key="6">
    <source>
        <dbReference type="SAM" id="MobiDB-lite"/>
    </source>
</evidence>
<evidence type="ECO:0000256" key="5">
    <source>
        <dbReference type="ARBA" id="ARBA00022737"/>
    </source>
</evidence>
<dbReference type="AlphaFoldDB" id="F0VR36"/>
<dbReference type="GeneID" id="13445406"/>
<feature type="region of interest" description="Disordered" evidence="6">
    <location>
        <begin position="52"/>
        <end position="76"/>
    </location>
</feature>